<evidence type="ECO:0000313" key="1">
    <source>
        <dbReference type="EMBL" id="PKB96390.1"/>
    </source>
</evidence>
<gene>
    <name evidence="2" type="ORF">RhiirA1_477783</name>
    <name evidence="1" type="ORF">RhiirA5_434929</name>
</gene>
<evidence type="ECO:0000313" key="2">
    <source>
        <dbReference type="EMBL" id="PKC54195.1"/>
    </source>
</evidence>
<accession>A0A2I1FKT5</accession>
<reference evidence="2 3" key="3">
    <citation type="submission" date="2017-10" db="EMBL/GenBank/DDBJ databases">
        <title>Extensive intraspecific genome diversity in a model arbuscular mycorrhizal fungus.</title>
        <authorList>
            <person name="Chen E.C.H."/>
            <person name="Morin E."/>
            <person name="Baudet D."/>
            <person name="Noel J."/>
            <person name="Ndikumana S."/>
            <person name="Charron P."/>
            <person name="St-Onge C."/>
            <person name="Giorgi J."/>
            <person name="Grigoriev I.V."/>
            <person name="Roux C."/>
            <person name="Martin F.M."/>
            <person name="Corradi N."/>
        </authorList>
    </citation>
    <scope>NUCLEOTIDE SEQUENCE [LARGE SCALE GENOMIC DNA]</scope>
    <source>
        <strain evidence="2 3">A1</strain>
    </source>
</reference>
<dbReference type="AlphaFoldDB" id="A0A2I1FKT5"/>
<dbReference type="VEuPathDB" id="FungiDB:RhiirA1_477783"/>
<protein>
    <submittedName>
        <fullName evidence="2">Uncharacterized protein</fullName>
    </submittedName>
</protein>
<dbReference type="Proteomes" id="UP000232688">
    <property type="component" value="Unassembled WGS sequence"/>
</dbReference>
<dbReference type="EMBL" id="LLXH01003462">
    <property type="protein sequence ID" value="PKC54195.1"/>
    <property type="molecule type" value="Genomic_DNA"/>
</dbReference>
<evidence type="ECO:0000313" key="3">
    <source>
        <dbReference type="Proteomes" id="UP000232688"/>
    </source>
</evidence>
<comment type="caution">
    <text evidence="2">The sequence shown here is derived from an EMBL/GenBank/DDBJ whole genome shotgun (WGS) entry which is preliminary data.</text>
</comment>
<organism evidence="2 3">
    <name type="scientific">Rhizophagus irregularis</name>
    <dbReference type="NCBI Taxonomy" id="588596"/>
    <lineage>
        <taxon>Eukaryota</taxon>
        <taxon>Fungi</taxon>
        <taxon>Fungi incertae sedis</taxon>
        <taxon>Mucoromycota</taxon>
        <taxon>Glomeromycotina</taxon>
        <taxon>Glomeromycetes</taxon>
        <taxon>Glomerales</taxon>
        <taxon>Glomeraceae</taxon>
        <taxon>Rhizophagus</taxon>
    </lineage>
</organism>
<sequence length="80" mass="9485">MSQTTTEKSFNCDVYLTKVSDYQELQRTEPEKQGAWTITSFEQFQFMAKYNELTPILVNYYDTILNQLIKEEPAYLNQTL</sequence>
<evidence type="ECO:0000313" key="4">
    <source>
        <dbReference type="Proteomes" id="UP000232722"/>
    </source>
</evidence>
<proteinExistence type="predicted"/>
<name>A0A2I1FKT5_9GLOM</name>
<reference evidence="1 4" key="1">
    <citation type="submission" date="2016-04" db="EMBL/GenBank/DDBJ databases">
        <title>Genome analyses suggest a sexual origin of heterokaryosis in a supposedly ancient asexual fungus.</title>
        <authorList>
            <person name="Ropars J."/>
            <person name="Sedzielewska K."/>
            <person name="Noel J."/>
            <person name="Charron P."/>
            <person name="Farinelli L."/>
            <person name="Marton T."/>
            <person name="Kruger M."/>
            <person name="Pelin A."/>
            <person name="Brachmann A."/>
            <person name="Corradi N."/>
        </authorList>
    </citation>
    <scope>NUCLEOTIDE SEQUENCE [LARGE SCALE GENOMIC DNA]</scope>
    <source>
        <strain evidence="1 4">A5</strain>
    </source>
</reference>
<reference evidence="2 3" key="4">
    <citation type="submission" date="2017-10" db="EMBL/GenBank/DDBJ databases">
        <title>Genome analyses suggest a sexual origin of heterokaryosis in a supposedly ancient asexual fungus.</title>
        <authorList>
            <person name="Corradi N."/>
            <person name="Sedzielewska K."/>
            <person name="Noel J."/>
            <person name="Charron P."/>
            <person name="Farinelli L."/>
            <person name="Marton T."/>
            <person name="Kruger M."/>
            <person name="Pelin A."/>
            <person name="Brachmann A."/>
            <person name="Corradi N."/>
        </authorList>
    </citation>
    <scope>NUCLEOTIDE SEQUENCE [LARGE SCALE GENOMIC DNA]</scope>
    <source>
        <strain evidence="2 3">A1</strain>
    </source>
</reference>
<dbReference type="VEuPathDB" id="FungiDB:FUN_002150"/>
<dbReference type="EMBL" id="LLXJ01003936">
    <property type="protein sequence ID" value="PKB96390.1"/>
    <property type="molecule type" value="Genomic_DNA"/>
</dbReference>
<reference evidence="1 4" key="2">
    <citation type="submission" date="2017-09" db="EMBL/GenBank/DDBJ databases">
        <title>Extensive intraspecific genome diversity in a model arbuscular mycorrhizal fungus.</title>
        <authorList>
            <person name="Chen E.C."/>
            <person name="Morin E."/>
            <person name="Beaudet D."/>
            <person name="Noel J."/>
            <person name="Ndikumana S."/>
            <person name="Charron P."/>
            <person name="St-Onge C."/>
            <person name="Giorgi J."/>
            <person name="Grigoriev I.V."/>
            <person name="Roux C."/>
            <person name="Martin F.M."/>
            <person name="Corradi N."/>
        </authorList>
    </citation>
    <scope>NUCLEOTIDE SEQUENCE [LARGE SCALE GENOMIC DNA]</scope>
    <source>
        <strain evidence="1 4">A5</strain>
    </source>
</reference>
<dbReference type="Proteomes" id="UP000232722">
    <property type="component" value="Unassembled WGS sequence"/>
</dbReference>